<dbReference type="InterPro" id="IPR044946">
    <property type="entry name" value="Restrct_endonuc_typeI_TRD_sf"/>
</dbReference>
<sequence>MRVTNIKSQEIYSSMRIDGSYHLSHAVIFERSIEEREYVPLYHLTDRIFTAGRSKRMYTQKERGLPYLSNSDVIAQNPFQNCKYNSKKYGYDENAFIKEGMILTGRVGAIAQTAYATREFEEKQAMGSDNIIRIVTKCSKGSGFLYAFLNSKIGRTLLWKLATGGVQPYITEDMIASIPVPIFSSHKQEEIHNLIVEAAELRVEANQLLEEAERNLVEKLKITIEDNNLFASSEKKTKNIYSLQRNDLSTLTFRGRNYSPRKQNILAKLKSNSYDRLIDVLERPPFYGSRFKRIEASKGNIELLSQGDIFDYKPKGRMISSRNIANLNEEIVKKGTILIPAQGTLGENEIFGHAKFVWGYLENKLIAGHAMRFIPNTALIREGYLFAVLSSNMWFRLLRNSVYGTNLLGFIIPMINEYPIPRFEKEFEEEIDASVKNAYEKHTTAIDKEYQAIQLIEKEIESWQQS</sequence>
<dbReference type="AlphaFoldDB" id="A0A5J4SE00"/>
<keyword evidence="1" id="KW-0680">Restriction system</keyword>
<keyword evidence="3" id="KW-0175">Coiled coil</keyword>
<proteinExistence type="predicted"/>
<evidence type="ECO:0000256" key="1">
    <source>
        <dbReference type="ARBA" id="ARBA00022747"/>
    </source>
</evidence>
<evidence type="ECO:0000256" key="2">
    <source>
        <dbReference type="ARBA" id="ARBA00023125"/>
    </source>
</evidence>
<evidence type="ECO:0008006" key="5">
    <source>
        <dbReference type="Google" id="ProtNLM"/>
    </source>
</evidence>
<dbReference type="GO" id="GO:0003677">
    <property type="term" value="F:DNA binding"/>
    <property type="evidence" value="ECO:0007669"/>
    <property type="project" value="UniProtKB-KW"/>
</dbReference>
<dbReference type="NCBIfam" id="NF047740">
    <property type="entry name" value="antiphage_MADS5"/>
    <property type="match status" value="1"/>
</dbReference>
<protein>
    <recommendedName>
        <fullName evidence="5">Type I restriction modification DNA specificity domain-containing protein</fullName>
    </recommendedName>
</protein>
<accession>A0A5J4SE00</accession>
<dbReference type="SUPFAM" id="SSF116734">
    <property type="entry name" value="DNA methylase specificity domain"/>
    <property type="match status" value="2"/>
</dbReference>
<dbReference type="PANTHER" id="PTHR30408:SF12">
    <property type="entry name" value="TYPE I RESTRICTION ENZYME MJAVIII SPECIFICITY SUBUNIT"/>
    <property type="match status" value="1"/>
</dbReference>
<gene>
    <name evidence="4" type="ORF">EZS27_008812</name>
</gene>
<dbReference type="Gene3D" id="3.90.220.20">
    <property type="entry name" value="DNA methylase specificity domains"/>
    <property type="match status" value="2"/>
</dbReference>
<evidence type="ECO:0000313" key="4">
    <source>
        <dbReference type="EMBL" id="KAA6343523.1"/>
    </source>
</evidence>
<organism evidence="4">
    <name type="scientific">termite gut metagenome</name>
    <dbReference type="NCBI Taxonomy" id="433724"/>
    <lineage>
        <taxon>unclassified sequences</taxon>
        <taxon>metagenomes</taxon>
        <taxon>organismal metagenomes</taxon>
    </lineage>
</organism>
<name>A0A5J4SE00_9ZZZZ</name>
<dbReference type="PANTHER" id="PTHR30408">
    <property type="entry name" value="TYPE-1 RESTRICTION ENZYME ECOKI SPECIFICITY PROTEIN"/>
    <property type="match status" value="1"/>
</dbReference>
<evidence type="ECO:0000256" key="3">
    <source>
        <dbReference type="SAM" id="Coils"/>
    </source>
</evidence>
<comment type="caution">
    <text evidence="4">The sequence shown here is derived from an EMBL/GenBank/DDBJ whole genome shotgun (WGS) entry which is preliminary data.</text>
</comment>
<reference evidence="4" key="1">
    <citation type="submission" date="2019-03" db="EMBL/GenBank/DDBJ databases">
        <title>Single cell metagenomics reveals metabolic interactions within the superorganism composed of flagellate Streblomastix strix and complex community of Bacteroidetes bacteria on its surface.</title>
        <authorList>
            <person name="Treitli S.C."/>
            <person name="Kolisko M."/>
            <person name="Husnik F."/>
            <person name="Keeling P."/>
            <person name="Hampl V."/>
        </authorList>
    </citation>
    <scope>NUCLEOTIDE SEQUENCE</scope>
    <source>
        <strain evidence="4">STM</strain>
    </source>
</reference>
<dbReference type="EMBL" id="SNRY01000266">
    <property type="protein sequence ID" value="KAA6343523.1"/>
    <property type="molecule type" value="Genomic_DNA"/>
</dbReference>
<keyword evidence="2" id="KW-0238">DNA-binding</keyword>
<dbReference type="GO" id="GO:0009307">
    <property type="term" value="P:DNA restriction-modification system"/>
    <property type="evidence" value="ECO:0007669"/>
    <property type="project" value="UniProtKB-KW"/>
</dbReference>
<feature type="coiled-coil region" evidence="3">
    <location>
        <begin position="191"/>
        <end position="222"/>
    </location>
</feature>
<dbReference type="InterPro" id="IPR052021">
    <property type="entry name" value="Type-I_RS_S_subunit"/>
</dbReference>